<reference evidence="1 2" key="1">
    <citation type="submission" date="2019-03" db="EMBL/GenBank/DDBJ databases">
        <title>First draft genome of Liparis tanakae, snailfish: a comprehensive survey of snailfish specific genes.</title>
        <authorList>
            <person name="Kim W."/>
            <person name="Song I."/>
            <person name="Jeong J.-H."/>
            <person name="Kim D."/>
            <person name="Kim S."/>
            <person name="Ryu S."/>
            <person name="Song J.Y."/>
            <person name="Lee S.K."/>
        </authorList>
    </citation>
    <scope>NUCLEOTIDE SEQUENCE [LARGE SCALE GENOMIC DNA]</scope>
    <source>
        <tissue evidence="1">Muscle</tissue>
    </source>
</reference>
<accession>A0A4Z2FQ01</accession>
<sequence>MLDPSLWRKSTDKLTLLGTLLKDARSLSGATLARRCPPELGLSARSGSLQAGGPGGDAPRITSRFSCVELKRYTQERAPKKRANELDVVAQK</sequence>
<name>A0A4Z2FQ01_9TELE</name>
<evidence type="ECO:0000313" key="1">
    <source>
        <dbReference type="EMBL" id="TNN42402.1"/>
    </source>
</evidence>
<protein>
    <submittedName>
        <fullName evidence="1">Uncharacterized protein</fullName>
    </submittedName>
</protein>
<dbReference type="EMBL" id="SRLO01001038">
    <property type="protein sequence ID" value="TNN42402.1"/>
    <property type="molecule type" value="Genomic_DNA"/>
</dbReference>
<proteinExistence type="predicted"/>
<organism evidence="1 2">
    <name type="scientific">Liparis tanakae</name>
    <name type="common">Tanaka's snailfish</name>
    <dbReference type="NCBI Taxonomy" id="230148"/>
    <lineage>
        <taxon>Eukaryota</taxon>
        <taxon>Metazoa</taxon>
        <taxon>Chordata</taxon>
        <taxon>Craniata</taxon>
        <taxon>Vertebrata</taxon>
        <taxon>Euteleostomi</taxon>
        <taxon>Actinopterygii</taxon>
        <taxon>Neopterygii</taxon>
        <taxon>Teleostei</taxon>
        <taxon>Neoteleostei</taxon>
        <taxon>Acanthomorphata</taxon>
        <taxon>Eupercaria</taxon>
        <taxon>Perciformes</taxon>
        <taxon>Cottioidei</taxon>
        <taxon>Cottales</taxon>
        <taxon>Liparidae</taxon>
        <taxon>Liparis</taxon>
    </lineage>
</organism>
<keyword evidence="2" id="KW-1185">Reference proteome</keyword>
<gene>
    <name evidence="1" type="ORF">EYF80_047415</name>
</gene>
<dbReference type="Proteomes" id="UP000314294">
    <property type="component" value="Unassembled WGS sequence"/>
</dbReference>
<dbReference type="AlphaFoldDB" id="A0A4Z2FQ01"/>
<evidence type="ECO:0000313" key="2">
    <source>
        <dbReference type="Proteomes" id="UP000314294"/>
    </source>
</evidence>
<comment type="caution">
    <text evidence="1">The sequence shown here is derived from an EMBL/GenBank/DDBJ whole genome shotgun (WGS) entry which is preliminary data.</text>
</comment>